<gene>
    <name evidence="2" type="ordered locus">Aflv_1318</name>
</gene>
<dbReference type="AlphaFoldDB" id="B7GJL8"/>
<dbReference type="PATRIC" id="fig|491915.6.peg.1355"/>
<dbReference type="EMBL" id="CP000922">
    <property type="protein sequence ID" value="ACJ33688.1"/>
    <property type="molecule type" value="Genomic_DNA"/>
</dbReference>
<dbReference type="InterPro" id="IPR025055">
    <property type="entry name" value="Ena_core"/>
</dbReference>
<name>B7GJL8_ANOFW</name>
<dbReference type="HOGENOM" id="CLU_846337_0_0_9"/>
<organism evidence="2 3">
    <name type="scientific">Anoxybacillus flavithermus (strain DSM 21510 / WK1)</name>
    <dbReference type="NCBI Taxonomy" id="491915"/>
    <lineage>
        <taxon>Bacteria</taxon>
        <taxon>Bacillati</taxon>
        <taxon>Bacillota</taxon>
        <taxon>Bacilli</taxon>
        <taxon>Bacillales</taxon>
        <taxon>Anoxybacillaceae</taxon>
        <taxon>Anoxybacillus</taxon>
    </lineage>
</organism>
<proteinExistence type="predicted"/>
<dbReference type="Proteomes" id="UP000000742">
    <property type="component" value="Chromosome"/>
</dbReference>
<sequence>MCRMLSCVSHLFFITFFHRTPMHECISTHSMIYRMKRREWQVEKHCIHVEKVFDWVSRSVKLMKRETLTDPIVEHNICVNICAPCGEKTIVWSAEEHVHAFGTVTVVYEQGYGQPMDVFMNGEIVCSLREGESRSLTTAQLRDVHVECKGNGTCVGRVCIQLHQQLDRLDDCEHIRCILTDACGQPILPEQMTCRVLDERQTVHVMLPNGKQVALQKIYVLVETFIVLQCTRKDGTVWKTKPISLATIEDVLLCAPPETDIVCETVVADCKAVLLSTTCPQILVSVHLCQHIQSLGRVKIELEGTTCTPRVEQQVDICPPHHIPSCPI</sequence>
<protein>
    <submittedName>
        <fullName evidence="2">Uncharacterized conserved protein</fullName>
    </submittedName>
</protein>
<dbReference type="STRING" id="491915.Aflv_1318"/>
<evidence type="ECO:0000313" key="3">
    <source>
        <dbReference type="Proteomes" id="UP000000742"/>
    </source>
</evidence>
<feature type="domain" description="Endospore appendages core" evidence="1">
    <location>
        <begin position="68"/>
        <end position="165"/>
    </location>
</feature>
<dbReference type="eggNOG" id="ENOG502ZAU4">
    <property type="taxonomic scope" value="Bacteria"/>
</dbReference>
<evidence type="ECO:0000259" key="1">
    <source>
        <dbReference type="Pfam" id="PF13157"/>
    </source>
</evidence>
<dbReference type="Pfam" id="PF13157">
    <property type="entry name" value="Enas"/>
    <property type="match status" value="1"/>
</dbReference>
<reference evidence="2 3" key="1">
    <citation type="journal article" date="2008" name="Genome Biol.">
        <title>Encapsulated in silica: genome, proteome and physiology of the thermophilic bacterium Anoxybacillus flavithermus WK1.</title>
        <authorList>
            <person name="Saw J.H."/>
            <person name="Mountain B.W."/>
            <person name="Feng L."/>
            <person name="Omelchenko M.V."/>
            <person name="Hou S."/>
            <person name="Saito J.A."/>
            <person name="Stott M.B."/>
            <person name="Li D."/>
            <person name="Zhao G."/>
            <person name="Wu J."/>
            <person name="Galperin M.Y."/>
            <person name="Koonin E.V."/>
            <person name="Makarova K.S."/>
            <person name="Wolf Y.I."/>
            <person name="Rigden D.J."/>
            <person name="Dunfield P.F."/>
            <person name="Wang L."/>
            <person name="Alam M."/>
        </authorList>
    </citation>
    <scope>NUCLEOTIDE SEQUENCE [LARGE SCALE GENOMIC DNA]</scope>
    <source>
        <strain evidence="3">DSM 21510 / WK1</strain>
    </source>
</reference>
<evidence type="ECO:0000313" key="2">
    <source>
        <dbReference type="EMBL" id="ACJ33688.1"/>
    </source>
</evidence>
<dbReference type="KEGG" id="afl:Aflv_1318"/>
<accession>B7GJL8</accession>